<gene>
    <name evidence="1" type="ORF">F0Q34_21380</name>
</gene>
<dbReference type="EMBL" id="VUKA01000052">
    <property type="protein sequence ID" value="KAA2211198.1"/>
    <property type="molecule type" value="Genomic_DNA"/>
</dbReference>
<dbReference type="RefSeq" id="WP_149814396.1">
    <property type="nucleotide sequence ID" value="NZ_VUKA01000052.1"/>
</dbReference>
<protein>
    <submittedName>
        <fullName evidence="1">Uncharacterized protein</fullName>
    </submittedName>
</protein>
<organism evidence="1 2">
    <name type="scientific">Teichococcus oryzae</name>
    <dbReference type="NCBI Taxonomy" id="1608942"/>
    <lineage>
        <taxon>Bacteria</taxon>
        <taxon>Pseudomonadati</taxon>
        <taxon>Pseudomonadota</taxon>
        <taxon>Alphaproteobacteria</taxon>
        <taxon>Acetobacterales</taxon>
        <taxon>Roseomonadaceae</taxon>
        <taxon>Roseomonas</taxon>
    </lineage>
</organism>
<dbReference type="Proteomes" id="UP000322110">
    <property type="component" value="Unassembled WGS sequence"/>
</dbReference>
<comment type="caution">
    <text evidence="1">The sequence shown here is derived from an EMBL/GenBank/DDBJ whole genome shotgun (WGS) entry which is preliminary data.</text>
</comment>
<keyword evidence="2" id="KW-1185">Reference proteome</keyword>
<proteinExistence type="predicted"/>
<sequence>MAVIVRDDRAGGRANYVDASEDHGAVACSCRTKEPYTSDCDSHRFISGKGGLSVRSWPRHRDIAAVSGYGKLAGVSDITCRKVQFNKLMPQNDPATLRAMVNGDVKADLLNNTTFTQFRAPAMRVWRPDVRSYRPALRLQRL</sequence>
<reference evidence="1 2" key="1">
    <citation type="journal article" date="2015" name="Int. J. Syst. Evol. Microbiol.">
        <title>Roseomonas oryzae sp. nov., isolated from paddy rhizosphere soil.</title>
        <authorList>
            <person name="Ramaprasad E.V."/>
            <person name="Sasikala Ch."/>
            <person name="Ramana Ch.V."/>
        </authorList>
    </citation>
    <scope>NUCLEOTIDE SEQUENCE [LARGE SCALE GENOMIC DNA]</scope>
    <source>
        <strain evidence="1 2">KCTC 42542</strain>
    </source>
</reference>
<dbReference type="AlphaFoldDB" id="A0A5B2TBH9"/>
<evidence type="ECO:0000313" key="2">
    <source>
        <dbReference type="Proteomes" id="UP000322110"/>
    </source>
</evidence>
<name>A0A5B2TBH9_9PROT</name>
<evidence type="ECO:0000313" key="1">
    <source>
        <dbReference type="EMBL" id="KAA2211198.1"/>
    </source>
</evidence>
<accession>A0A5B2TBH9</accession>